<accession>A0A6A6TUP0</accession>
<keyword evidence="4" id="KW-1185">Reference proteome</keyword>
<name>A0A6A6TUP0_9PEZI</name>
<keyword evidence="2" id="KW-0472">Membrane</keyword>
<dbReference type="Proteomes" id="UP000799302">
    <property type="component" value="Unassembled WGS sequence"/>
</dbReference>
<feature type="transmembrane region" description="Helical" evidence="2">
    <location>
        <begin position="87"/>
        <end position="112"/>
    </location>
</feature>
<feature type="compositionally biased region" description="Basic and acidic residues" evidence="1">
    <location>
        <begin position="175"/>
        <end position="189"/>
    </location>
</feature>
<feature type="transmembrane region" description="Helical" evidence="2">
    <location>
        <begin position="21"/>
        <end position="46"/>
    </location>
</feature>
<evidence type="ECO:0000256" key="1">
    <source>
        <dbReference type="SAM" id="MobiDB-lite"/>
    </source>
</evidence>
<sequence length="250" mass="28489">MVKSSMADAHWRVRTQWGLRILVPIAVVCILFLVFIITCLMFLPLLQSGNMSEMIQSIYIPLLAVEVIHLPLHIWTFKNGWTYSPLALLLATCMLLGWSVGGACFMLETTYLRDYTHNRSLLDILGISICSVSLLQTLLYFAYMVFAATAVYRYRNFNKAMDIEPQKSVDEGLEFEGPRTTHDMNHKTDGTMLDSSDLEAQELNRSWERKNELDAASIRKTELDATQQKQIELDARRSIAELEAKSEKTG</sequence>
<proteinExistence type="predicted"/>
<keyword evidence="2" id="KW-1133">Transmembrane helix</keyword>
<organism evidence="3 4">
    <name type="scientific">Microthyrium microscopicum</name>
    <dbReference type="NCBI Taxonomy" id="703497"/>
    <lineage>
        <taxon>Eukaryota</taxon>
        <taxon>Fungi</taxon>
        <taxon>Dikarya</taxon>
        <taxon>Ascomycota</taxon>
        <taxon>Pezizomycotina</taxon>
        <taxon>Dothideomycetes</taxon>
        <taxon>Dothideomycetes incertae sedis</taxon>
        <taxon>Microthyriales</taxon>
        <taxon>Microthyriaceae</taxon>
        <taxon>Microthyrium</taxon>
    </lineage>
</organism>
<evidence type="ECO:0000313" key="3">
    <source>
        <dbReference type="EMBL" id="KAF2663789.1"/>
    </source>
</evidence>
<gene>
    <name evidence="3" type="ORF">BT63DRAFT_460913</name>
</gene>
<evidence type="ECO:0000313" key="4">
    <source>
        <dbReference type="Proteomes" id="UP000799302"/>
    </source>
</evidence>
<feature type="region of interest" description="Disordered" evidence="1">
    <location>
        <begin position="175"/>
        <end position="195"/>
    </location>
</feature>
<reference evidence="3" key="1">
    <citation type="journal article" date="2020" name="Stud. Mycol.">
        <title>101 Dothideomycetes genomes: a test case for predicting lifestyles and emergence of pathogens.</title>
        <authorList>
            <person name="Haridas S."/>
            <person name="Albert R."/>
            <person name="Binder M."/>
            <person name="Bloem J."/>
            <person name="Labutti K."/>
            <person name="Salamov A."/>
            <person name="Andreopoulos B."/>
            <person name="Baker S."/>
            <person name="Barry K."/>
            <person name="Bills G."/>
            <person name="Bluhm B."/>
            <person name="Cannon C."/>
            <person name="Castanera R."/>
            <person name="Culley D."/>
            <person name="Daum C."/>
            <person name="Ezra D."/>
            <person name="Gonzalez J."/>
            <person name="Henrissat B."/>
            <person name="Kuo A."/>
            <person name="Liang C."/>
            <person name="Lipzen A."/>
            <person name="Lutzoni F."/>
            <person name="Magnuson J."/>
            <person name="Mondo S."/>
            <person name="Nolan M."/>
            <person name="Ohm R."/>
            <person name="Pangilinan J."/>
            <person name="Park H.-J."/>
            <person name="Ramirez L."/>
            <person name="Alfaro M."/>
            <person name="Sun H."/>
            <person name="Tritt A."/>
            <person name="Yoshinaga Y."/>
            <person name="Zwiers L.-H."/>
            <person name="Turgeon B."/>
            <person name="Goodwin S."/>
            <person name="Spatafora J."/>
            <person name="Crous P."/>
            <person name="Grigoriev I."/>
        </authorList>
    </citation>
    <scope>NUCLEOTIDE SEQUENCE</scope>
    <source>
        <strain evidence="3">CBS 115976</strain>
    </source>
</reference>
<dbReference type="AlphaFoldDB" id="A0A6A6TUP0"/>
<dbReference type="EMBL" id="MU004244">
    <property type="protein sequence ID" value="KAF2663789.1"/>
    <property type="molecule type" value="Genomic_DNA"/>
</dbReference>
<protein>
    <submittedName>
        <fullName evidence="3">Uncharacterized protein</fullName>
    </submittedName>
</protein>
<keyword evidence="2" id="KW-0812">Transmembrane</keyword>
<feature type="transmembrane region" description="Helical" evidence="2">
    <location>
        <begin position="58"/>
        <end position="75"/>
    </location>
</feature>
<feature type="transmembrane region" description="Helical" evidence="2">
    <location>
        <begin position="124"/>
        <end position="152"/>
    </location>
</feature>
<evidence type="ECO:0000256" key="2">
    <source>
        <dbReference type="SAM" id="Phobius"/>
    </source>
</evidence>